<dbReference type="AlphaFoldDB" id="A0A813ENH0"/>
<keyword evidence="2 5" id="KW-0812">Transmembrane</keyword>
<feature type="transmembrane region" description="Helical" evidence="5">
    <location>
        <begin position="120"/>
        <end position="141"/>
    </location>
</feature>
<feature type="transmembrane region" description="Helical" evidence="5">
    <location>
        <begin position="91"/>
        <end position="114"/>
    </location>
</feature>
<feature type="transmembrane region" description="Helical" evidence="5">
    <location>
        <begin position="22"/>
        <end position="45"/>
    </location>
</feature>
<dbReference type="GO" id="GO:0016020">
    <property type="term" value="C:membrane"/>
    <property type="evidence" value="ECO:0007669"/>
    <property type="project" value="UniProtKB-SubCell"/>
</dbReference>
<dbReference type="Pfam" id="PF09799">
    <property type="entry name" value="Transmemb_17"/>
    <property type="match status" value="1"/>
</dbReference>
<organism evidence="6 8">
    <name type="scientific">Polarella glacialis</name>
    <name type="common">Dinoflagellate</name>
    <dbReference type="NCBI Taxonomy" id="89957"/>
    <lineage>
        <taxon>Eukaryota</taxon>
        <taxon>Sar</taxon>
        <taxon>Alveolata</taxon>
        <taxon>Dinophyceae</taxon>
        <taxon>Suessiales</taxon>
        <taxon>Suessiaceae</taxon>
        <taxon>Polarella</taxon>
    </lineage>
</organism>
<keyword evidence="8" id="KW-1185">Reference proteome</keyword>
<dbReference type="GO" id="GO:0035869">
    <property type="term" value="C:ciliary transition zone"/>
    <property type="evidence" value="ECO:0007669"/>
    <property type="project" value="TreeGrafter"/>
</dbReference>
<accession>A0A813ENH0</accession>
<keyword evidence="3 5" id="KW-1133">Transmembrane helix</keyword>
<name>A0A813ENH0_POLGL</name>
<dbReference type="Proteomes" id="UP000626109">
    <property type="component" value="Unassembled WGS sequence"/>
</dbReference>
<evidence type="ECO:0000313" key="8">
    <source>
        <dbReference type="Proteomes" id="UP000654075"/>
    </source>
</evidence>
<evidence type="ECO:0000256" key="1">
    <source>
        <dbReference type="ARBA" id="ARBA00004141"/>
    </source>
</evidence>
<protein>
    <submittedName>
        <fullName evidence="6">Uncharacterized protein</fullName>
    </submittedName>
</protein>
<comment type="caution">
    <text evidence="6">The sequence shown here is derived from an EMBL/GenBank/DDBJ whole genome shotgun (WGS) entry which is preliminary data.</text>
</comment>
<evidence type="ECO:0000256" key="3">
    <source>
        <dbReference type="ARBA" id="ARBA00022989"/>
    </source>
</evidence>
<evidence type="ECO:0000313" key="6">
    <source>
        <dbReference type="EMBL" id="CAE8602623.1"/>
    </source>
</evidence>
<proteinExistence type="predicted"/>
<reference evidence="6" key="1">
    <citation type="submission" date="2021-02" db="EMBL/GenBank/DDBJ databases">
        <authorList>
            <person name="Dougan E. K."/>
            <person name="Rhodes N."/>
            <person name="Thang M."/>
            <person name="Chan C."/>
        </authorList>
    </citation>
    <scope>NUCLEOTIDE SEQUENCE</scope>
</reference>
<feature type="transmembrane region" description="Helical" evidence="5">
    <location>
        <begin position="153"/>
        <end position="175"/>
    </location>
</feature>
<gene>
    <name evidence="6" type="ORF">PGLA1383_LOCUS20863</name>
    <name evidence="7" type="ORF">PGLA2088_LOCUS20228</name>
</gene>
<evidence type="ECO:0000313" key="7">
    <source>
        <dbReference type="EMBL" id="CAE8677189.1"/>
    </source>
</evidence>
<dbReference type="InterPro" id="IPR019184">
    <property type="entry name" value="Uncharacterised_TM-17"/>
</dbReference>
<dbReference type="PANTHER" id="PTHR13531:SF0">
    <property type="entry name" value="GEO07735P1-RELATED"/>
    <property type="match status" value="1"/>
</dbReference>
<keyword evidence="4 5" id="KW-0472">Membrane</keyword>
<evidence type="ECO:0000256" key="4">
    <source>
        <dbReference type="ARBA" id="ARBA00023136"/>
    </source>
</evidence>
<dbReference type="OrthoDB" id="10633248at2759"/>
<dbReference type="EMBL" id="CAJNNV010014462">
    <property type="protein sequence ID" value="CAE8602623.1"/>
    <property type="molecule type" value="Genomic_DNA"/>
</dbReference>
<dbReference type="PANTHER" id="PTHR13531">
    <property type="entry name" value="GEO07735P1-RELATED-RELATED"/>
    <property type="match status" value="1"/>
</dbReference>
<evidence type="ECO:0000256" key="5">
    <source>
        <dbReference type="SAM" id="Phobius"/>
    </source>
</evidence>
<evidence type="ECO:0000256" key="2">
    <source>
        <dbReference type="ARBA" id="ARBA00022692"/>
    </source>
</evidence>
<dbReference type="GO" id="GO:1905515">
    <property type="term" value="P:non-motile cilium assembly"/>
    <property type="evidence" value="ECO:0007669"/>
    <property type="project" value="TreeGrafter"/>
</dbReference>
<comment type="subcellular location">
    <subcellularLocation>
        <location evidence="1">Membrane</location>
        <topology evidence="1">Multi-pass membrane protein</topology>
    </subcellularLocation>
</comment>
<sequence>MSGNDGGPMVCECLSEWLQKPLVLWLGAAKWFADVYFLVFLVLIWYKANKFLYASDVLAEEAVLLVFLFVLQRAQLALGVRGCRTQSSGQVGAFLWLAIPLGFFFGYHLSYQVYVLQIEIILATAALALLASEVLLALAYGLAISDGTQDRGILVLGATLALVVVAIMSGLHLSVGGTAF</sequence>
<dbReference type="Proteomes" id="UP000654075">
    <property type="component" value="Unassembled WGS sequence"/>
</dbReference>
<dbReference type="EMBL" id="CAJNNW010025417">
    <property type="protein sequence ID" value="CAE8677189.1"/>
    <property type="molecule type" value="Genomic_DNA"/>
</dbReference>